<dbReference type="EMBL" id="UZAH01031851">
    <property type="protein sequence ID" value="VDP18204.1"/>
    <property type="molecule type" value="Genomic_DNA"/>
</dbReference>
<reference evidence="2 3" key="1">
    <citation type="submission" date="2018-11" db="EMBL/GenBank/DDBJ databases">
        <authorList>
            <consortium name="Pathogen Informatics"/>
        </authorList>
    </citation>
    <scope>NUCLEOTIDE SEQUENCE [LARGE SCALE GENOMIC DNA]</scope>
</reference>
<evidence type="ECO:0000256" key="1">
    <source>
        <dbReference type="SAM" id="MobiDB-lite"/>
    </source>
</evidence>
<evidence type="ECO:0000313" key="4">
    <source>
        <dbReference type="WBParaSite" id="HPBE_0002009101-mRNA-1"/>
    </source>
</evidence>
<evidence type="ECO:0000313" key="2">
    <source>
        <dbReference type="EMBL" id="VDP18204.1"/>
    </source>
</evidence>
<sequence>MTCRNRVASLQAGQARKLAREWEPDDNDALTREEKKIARKFEAILCDGAGKLENLGSDLSTDDEEPDDNDAPTREEKKIARKFEAILCDGAAASVDVENLGSDLSTDDESDWDHCDGEGEEN</sequence>
<name>A0A183GD05_HELPZ</name>
<dbReference type="Proteomes" id="UP000050761">
    <property type="component" value="Unassembled WGS sequence"/>
</dbReference>
<feature type="compositionally biased region" description="Acidic residues" evidence="1">
    <location>
        <begin position="60"/>
        <end position="70"/>
    </location>
</feature>
<feature type="region of interest" description="Disordered" evidence="1">
    <location>
        <begin position="99"/>
        <end position="122"/>
    </location>
</feature>
<accession>A0A183GD05</accession>
<evidence type="ECO:0000313" key="3">
    <source>
        <dbReference type="Proteomes" id="UP000050761"/>
    </source>
</evidence>
<feature type="region of interest" description="Disordered" evidence="1">
    <location>
        <begin position="53"/>
        <end position="76"/>
    </location>
</feature>
<keyword evidence="3" id="KW-1185">Reference proteome</keyword>
<dbReference type="WBParaSite" id="HPBE_0002009101-mRNA-1">
    <property type="protein sequence ID" value="HPBE_0002009101-mRNA-1"/>
    <property type="gene ID" value="HPBE_0002009101"/>
</dbReference>
<protein>
    <submittedName>
        <fullName evidence="4">BRF1 domain-containing protein</fullName>
    </submittedName>
</protein>
<gene>
    <name evidence="2" type="ORF">HPBE_LOCUS20090</name>
</gene>
<proteinExistence type="predicted"/>
<organism evidence="3 4">
    <name type="scientific">Heligmosomoides polygyrus</name>
    <name type="common">Parasitic roundworm</name>
    <dbReference type="NCBI Taxonomy" id="6339"/>
    <lineage>
        <taxon>Eukaryota</taxon>
        <taxon>Metazoa</taxon>
        <taxon>Ecdysozoa</taxon>
        <taxon>Nematoda</taxon>
        <taxon>Chromadorea</taxon>
        <taxon>Rhabditida</taxon>
        <taxon>Rhabditina</taxon>
        <taxon>Rhabditomorpha</taxon>
        <taxon>Strongyloidea</taxon>
        <taxon>Heligmosomidae</taxon>
        <taxon>Heligmosomoides</taxon>
    </lineage>
</organism>
<feature type="compositionally biased region" description="Basic and acidic residues" evidence="1">
    <location>
        <begin position="112"/>
        <end position="122"/>
    </location>
</feature>
<reference evidence="4" key="2">
    <citation type="submission" date="2019-09" db="UniProtKB">
        <authorList>
            <consortium name="WormBaseParasite"/>
        </authorList>
    </citation>
    <scope>IDENTIFICATION</scope>
</reference>
<dbReference type="AlphaFoldDB" id="A0A183GD05"/>
<accession>A0A3P8CFT3</accession>